<feature type="transmembrane region" description="Helical" evidence="6">
    <location>
        <begin position="109"/>
        <end position="128"/>
    </location>
</feature>
<reference evidence="8 9" key="1">
    <citation type="journal article" date="2019" name="Int. J. Syst. Evol. Microbiol.">
        <title>The Global Catalogue of Microorganisms (GCM) 10K type strain sequencing project: providing services to taxonomists for standard genome sequencing and annotation.</title>
        <authorList>
            <consortium name="The Broad Institute Genomics Platform"/>
            <consortium name="The Broad Institute Genome Sequencing Center for Infectious Disease"/>
            <person name="Wu L."/>
            <person name="Ma J."/>
        </authorList>
    </citation>
    <scope>NUCLEOTIDE SEQUENCE [LARGE SCALE GENOMIC DNA]</scope>
    <source>
        <strain evidence="8 9">JCM 6833</strain>
    </source>
</reference>
<dbReference type="Pfam" id="PF07690">
    <property type="entry name" value="MFS_1"/>
    <property type="match status" value="1"/>
</dbReference>
<feature type="transmembrane region" description="Helical" evidence="6">
    <location>
        <begin position="428"/>
        <end position="450"/>
    </location>
</feature>
<dbReference type="Gene3D" id="1.20.1720.10">
    <property type="entry name" value="Multidrug resistance protein D"/>
    <property type="match status" value="1"/>
</dbReference>
<feature type="compositionally biased region" description="Low complexity" evidence="5">
    <location>
        <begin position="465"/>
        <end position="475"/>
    </location>
</feature>
<dbReference type="PROSITE" id="PS50850">
    <property type="entry name" value="MFS"/>
    <property type="match status" value="1"/>
</dbReference>
<sequence length="492" mass="50100">MPRVTTRPAVVFVIVSLGVVLSSLDLFVANVALPAMAADLRPRDLGELSWVLSAYAIVFAALLVPAGRLADRTGQRTGFLAGVTIFLVASGACAAATNVPMLIGFRAGQAVGAALLVPTSLGLVLAAYPPARRPGAARAWAVVGTIAVAVAPVVAGPLVEVSWRWVFIINLPIGVVALILGWWLLPDTAAERGPLPDLLGAALLTAGIAALALGLVKSEAWGWSSGGVIGTLAAAAVLIAVFFGWSARHPSPILELDLLRSRGFAITTAAMLVASVAFGGMLLSAVLWMQDGWHWSALRAGFGIAPGPAMVPVFSILAGRLIPRLGPARVVVTGALLFAAGLGWWAAGITVQPNYATGMLGGMILVGAGFGLLVPTLFGSAVGALPPQRFATGSGIINMVRQIGITIGVAVLVAILGTPQNANDRFAAFRTAWVVLAAIAVVAAVAGSALPRPRRAPETKPAPHPATQATPQAAPDRNVVRPSAGGPPAPVG</sequence>
<evidence type="ECO:0000313" key="9">
    <source>
        <dbReference type="Proteomes" id="UP001501509"/>
    </source>
</evidence>
<dbReference type="Proteomes" id="UP001501509">
    <property type="component" value="Unassembled WGS sequence"/>
</dbReference>
<keyword evidence="4 6" id="KW-0472">Membrane</keyword>
<gene>
    <name evidence="8" type="ORF">GCM10010411_93610</name>
</gene>
<evidence type="ECO:0000313" key="8">
    <source>
        <dbReference type="EMBL" id="GAA2638817.1"/>
    </source>
</evidence>
<feature type="transmembrane region" description="Helical" evidence="6">
    <location>
        <begin position="330"/>
        <end position="347"/>
    </location>
</feature>
<feature type="transmembrane region" description="Helical" evidence="6">
    <location>
        <begin position="264"/>
        <end position="288"/>
    </location>
</feature>
<dbReference type="SUPFAM" id="SSF103473">
    <property type="entry name" value="MFS general substrate transporter"/>
    <property type="match status" value="2"/>
</dbReference>
<dbReference type="PANTHER" id="PTHR42718:SF48">
    <property type="entry name" value="CONSERVED TWO-DOMAIN MEMBRANE PROTEIN-RELATED"/>
    <property type="match status" value="1"/>
</dbReference>
<feature type="transmembrane region" description="Helical" evidence="6">
    <location>
        <begin position="300"/>
        <end position="318"/>
    </location>
</feature>
<protein>
    <submittedName>
        <fullName evidence="8">MFS transporter</fullName>
    </submittedName>
</protein>
<evidence type="ECO:0000256" key="4">
    <source>
        <dbReference type="ARBA" id="ARBA00023136"/>
    </source>
</evidence>
<keyword evidence="3 6" id="KW-1133">Transmembrane helix</keyword>
<feature type="transmembrane region" description="Helical" evidence="6">
    <location>
        <begin position="197"/>
        <end position="216"/>
    </location>
</feature>
<feature type="transmembrane region" description="Helical" evidence="6">
    <location>
        <begin position="140"/>
        <end position="159"/>
    </location>
</feature>
<keyword evidence="9" id="KW-1185">Reference proteome</keyword>
<feature type="transmembrane region" description="Helical" evidence="6">
    <location>
        <begin position="396"/>
        <end position="416"/>
    </location>
</feature>
<dbReference type="EMBL" id="BAAATD010000026">
    <property type="protein sequence ID" value="GAA2638817.1"/>
    <property type="molecule type" value="Genomic_DNA"/>
</dbReference>
<feature type="transmembrane region" description="Helical" evidence="6">
    <location>
        <begin position="359"/>
        <end position="384"/>
    </location>
</feature>
<organism evidence="8 9">
    <name type="scientific">Actinomadura fulvescens</name>
    <dbReference type="NCBI Taxonomy" id="46160"/>
    <lineage>
        <taxon>Bacteria</taxon>
        <taxon>Bacillati</taxon>
        <taxon>Actinomycetota</taxon>
        <taxon>Actinomycetes</taxon>
        <taxon>Streptosporangiales</taxon>
        <taxon>Thermomonosporaceae</taxon>
        <taxon>Actinomadura</taxon>
    </lineage>
</organism>
<evidence type="ECO:0000259" key="7">
    <source>
        <dbReference type="PROSITE" id="PS50850"/>
    </source>
</evidence>
<dbReference type="PANTHER" id="PTHR42718">
    <property type="entry name" value="MAJOR FACILITATOR SUPERFAMILY MULTIDRUG TRANSPORTER MFSC"/>
    <property type="match status" value="1"/>
</dbReference>
<accession>A0ABN3QYM6</accession>
<feature type="transmembrane region" description="Helical" evidence="6">
    <location>
        <begin position="165"/>
        <end position="185"/>
    </location>
</feature>
<feature type="transmembrane region" description="Helical" evidence="6">
    <location>
        <begin position="222"/>
        <end position="243"/>
    </location>
</feature>
<evidence type="ECO:0000256" key="2">
    <source>
        <dbReference type="ARBA" id="ARBA00022692"/>
    </source>
</evidence>
<feature type="transmembrane region" description="Helical" evidence="6">
    <location>
        <begin position="79"/>
        <end position="103"/>
    </location>
</feature>
<dbReference type="Gene3D" id="1.20.1250.20">
    <property type="entry name" value="MFS general substrate transporter like domains"/>
    <property type="match status" value="1"/>
</dbReference>
<dbReference type="CDD" id="cd17321">
    <property type="entry name" value="MFS_MMR_MDR_like"/>
    <property type="match status" value="1"/>
</dbReference>
<feature type="transmembrane region" description="Helical" evidence="6">
    <location>
        <begin position="9"/>
        <end position="28"/>
    </location>
</feature>
<dbReference type="InterPro" id="IPR011701">
    <property type="entry name" value="MFS"/>
</dbReference>
<name>A0ABN3QYM6_9ACTN</name>
<dbReference type="RefSeq" id="WP_344549266.1">
    <property type="nucleotide sequence ID" value="NZ_BAAATD010000026.1"/>
</dbReference>
<dbReference type="InterPro" id="IPR020846">
    <property type="entry name" value="MFS_dom"/>
</dbReference>
<feature type="domain" description="Major facilitator superfamily (MFS) profile" evidence="7">
    <location>
        <begin position="11"/>
        <end position="455"/>
    </location>
</feature>
<feature type="transmembrane region" description="Helical" evidence="6">
    <location>
        <begin position="48"/>
        <end position="67"/>
    </location>
</feature>
<keyword evidence="2 6" id="KW-0812">Transmembrane</keyword>
<evidence type="ECO:0000256" key="3">
    <source>
        <dbReference type="ARBA" id="ARBA00022989"/>
    </source>
</evidence>
<comment type="caution">
    <text evidence="8">The sequence shown here is derived from an EMBL/GenBank/DDBJ whole genome shotgun (WGS) entry which is preliminary data.</text>
</comment>
<evidence type="ECO:0000256" key="6">
    <source>
        <dbReference type="SAM" id="Phobius"/>
    </source>
</evidence>
<evidence type="ECO:0000256" key="5">
    <source>
        <dbReference type="SAM" id="MobiDB-lite"/>
    </source>
</evidence>
<proteinExistence type="predicted"/>
<dbReference type="InterPro" id="IPR036259">
    <property type="entry name" value="MFS_trans_sf"/>
</dbReference>
<comment type="subcellular location">
    <subcellularLocation>
        <location evidence="1">Cell membrane</location>
        <topology evidence="1">Multi-pass membrane protein</topology>
    </subcellularLocation>
</comment>
<evidence type="ECO:0000256" key="1">
    <source>
        <dbReference type="ARBA" id="ARBA00004651"/>
    </source>
</evidence>
<feature type="region of interest" description="Disordered" evidence="5">
    <location>
        <begin position="452"/>
        <end position="492"/>
    </location>
</feature>